<feature type="transmembrane region" description="Helical" evidence="7">
    <location>
        <begin position="98"/>
        <end position="120"/>
    </location>
</feature>
<evidence type="ECO:0000313" key="12">
    <source>
        <dbReference type="Proteomes" id="UP000509742"/>
    </source>
</evidence>
<dbReference type="Proteomes" id="UP000317935">
    <property type="component" value="Chromosome"/>
</dbReference>
<keyword evidence="12" id="KW-1185">Reference proteome</keyword>
<dbReference type="GO" id="GO:0017004">
    <property type="term" value="P:cytochrome complex assembly"/>
    <property type="evidence" value="ECO:0007669"/>
    <property type="project" value="UniProtKB-KW"/>
</dbReference>
<accession>A0A6J4CWZ3</accession>
<gene>
    <name evidence="10" type="primary">ccdA</name>
    <name evidence="9" type="ORF">NHP190020_08670</name>
    <name evidence="10" type="ORF">SNTW_06110</name>
</gene>
<dbReference type="PANTHER" id="PTHR31272:SF4">
    <property type="entry name" value="CYTOCHROME C-TYPE BIOGENESIS PROTEIN HI_1454-RELATED"/>
    <property type="match status" value="1"/>
</dbReference>
<dbReference type="Pfam" id="PF02683">
    <property type="entry name" value="DsbD_TM"/>
    <property type="match status" value="1"/>
</dbReference>
<comment type="similarity">
    <text evidence="2">Belongs to the DsbD family.</text>
</comment>
<evidence type="ECO:0000259" key="8">
    <source>
        <dbReference type="Pfam" id="PF02683"/>
    </source>
</evidence>
<dbReference type="PANTHER" id="PTHR31272">
    <property type="entry name" value="CYTOCHROME C-TYPE BIOGENESIS PROTEIN HI_1454-RELATED"/>
    <property type="match status" value="1"/>
</dbReference>
<keyword evidence="6 7" id="KW-0472">Membrane</keyword>
<sequence length="243" mass="26922">MLEDTLLSIFDHMPLVASFFAGILAFLSPCILPLIPAYMSYISQTSLEDLKNGQASRFSILIKASLFVLGFGLIFWLIGVSMAKIMHAYLNGTWTRVISGSLVILFGLHFLGILPIKLLYQSKTWDMRLEFKNPFLQSLVPLVLGMSFALGWTPCIGPIFTSIILLSGAQHVYGMALLGVFVLGFGVPFLIVALVINQALGFLKKIRQYAYWIEKISGLVLLLMGILIISGQMDRLGAFLLRL</sequence>
<dbReference type="OrthoDB" id="9803065at2"/>
<dbReference type="InterPro" id="IPR003834">
    <property type="entry name" value="Cyt_c_assmbl_TM_dom"/>
</dbReference>
<evidence type="ECO:0000256" key="6">
    <source>
        <dbReference type="ARBA" id="ARBA00023136"/>
    </source>
</evidence>
<keyword evidence="5 7" id="KW-1133">Transmembrane helix</keyword>
<proteinExistence type="inferred from homology"/>
<dbReference type="GeneID" id="56929294"/>
<evidence type="ECO:0000256" key="1">
    <source>
        <dbReference type="ARBA" id="ARBA00004141"/>
    </source>
</evidence>
<reference evidence="9 12" key="2">
    <citation type="submission" date="2020-04" db="EMBL/GenBank/DDBJ databases">
        <title>Genomic analysis of gastric non-Helicobacter pylori Helicobacters isolated in Japan.</title>
        <authorList>
            <person name="Suzuki M."/>
            <person name="Rimbara E."/>
        </authorList>
    </citation>
    <scope>NUCLEOTIDE SEQUENCE [LARGE SCALE GENOMIC DNA]</scope>
    <source>
        <strain evidence="9 12">NHP19-0020</strain>
    </source>
</reference>
<protein>
    <submittedName>
        <fullName evidence="10">Cytochrome c biogenesis protein CcdA</fullName>
    </submittedName>
</protein>
<evidence type="ECO:0000256" key="7">
    <source>
        <dbReference type="SAM" id="Phobius"/>
    </source>
</evidence>
<feature type="transmembrane region" description="Helical" evidence="7">
    <location>
        <begin position="15"/>
        <end position="39"/>
    </location>
</feature>
<feature type="transmembrane region" description="Helical" evidence="7">
    <location>
        <begin position="141"/>
        <end position="166"/>
    </location>
</feature>
<dbReference type="Proteomes" id="UP000509742">
    <property type="component" value="Chromosome"/>
</dbReference>
<feature type="transmembrane region" description="Helical" evidence="7">
    <location>
        <begin position="172"/>
        <end position="196"/>
    </location>
</feature>
<comment type="subcellular location">
    <subcellularLocation>
        <location evidence="1">Membrane</location>
        <topology evidence="1">Multi-pass membrane protein</topology>
    </subcellularLocation>
</comment>
<reference evidence="10 11" key="1">
    <citation type="submission" date="2019-06" db="EMBL/GenBank/DDBJ databases">
        <title>Complete genome sequence of Helicobacter suis SNTW101c.</title>
        <authorList>
            <person name="Rimbara E."/>
            <person name="Suzuki M."/>
            <person name="Matsui H."/>
            <person name="Nakamura M."/>
            <person name="Mori S."/>
            <person name="Shibayama K."/>
        </authorList>
    </citation>
    <scope>NUCLEOTIDE SEQUENCE [LARGE SCALE GENOMIC DNA]</scope>
    <source>
        <strain evidence="10 11">SNTW101c</strain>
    </source>
</reference>
<dbReference type="AlphaFoldDB" id="A0A6J4CWZ3"/>
<dbReference type="EMBL" id="AP023036">
    <property type="protein sequence ID" value="BCD45828.1"/>
    <property type="molecule type" value="Genomic_DNA"/>
</dbReference>
<keyword evidence="3 7" id="KW-0812">Transmembrane</keyword>
<evidence type="ECO:0000313" key="11">
    <source>
        <dbReference type="Proteomes" id="UP000317935"/>
    </source>
</evidence>
<evidence type="ECO:0000313" key="10">
    <source>
        <dbReference type="EMBL" id="BCD69966.1"/>
    </source>
</evidence>
<dbReference type="EMBL" id="AP019774">
    <property type="protein sequence ID" value="BCD69966.1"/>
    <property type="molecule type" value="Genomic_DNA"/>
</dbReference>
<evidence type="ECO:0000256" key="2">
    <source>
        <dbReference type="ARBA" id="ARBA00006143"/>
    </source>
</evidence>
<evidence type="ECO:0000256" key="3">
    <source>
        <dbReference type="ARBA" id="ARBA00022692"/>
    </source>
</evidence>
<evidence type="ECO:0000256" key="5">
    <source>
        <dbReference type="ARBA" id="ARBA00022989"/>
    </source>
</evidence>
<dbReference type="GO" id="GO:0016020">
    <property type="term" value="C:membrane"/>
    <property type="evidence" value="ECO:0007669"/>
    <property type="project" value="UniProtKB-SubCell"/>
</dbReference>
<feature type="transmembrane region" description="Helical" evidence="7">
    <location>
        <begin position="60"/>
        <end position="78"/>
    </location>
</feature>
<feature type="transmembrane region" description="Helical" evidence="7">
    <location>
        <begin position="216"/>
        <end position="233"/>
    </location>
</feature>
<evidence type="ECO:0000256" key="4">
    <source>
        <dbReference type="ARBA" id="ARBA00022748"/>
    </source>
</evidence>
<evidence type="ECO:0000313" key="9">
    <source>
        <dbReference type="EMBL" id="BCD45828.1"/>
    </source>
</evidence>
<name>A0A6J4CWZ3_9HELI</name>
<feature type="domain" description="Cytochrome C biogenesis protein transmembrane" evidence="8">
    <location>
        <begin position="16"/>
        <end position="230"/>
    </location>
</feature>
<keyword evidence="4" id="KW-0201">Cytochrome c-type biogenesis</keyword>
<organism evidence="10 11">
    <name type="scientific">Helicobacter suis</name>
    <dbReference type="NCBI Taxonomy" id="104628"/>
    <lineage>
        <taxon>Bacteria</taxon>
        <taxon>Pseudomonadati</taxon>
        <taxon>Campylobacterota</taxon>
        <taxon>Epsilonproteobacteria</taxon>
        <taxon>Campylobacterales</taxon>
        <taxon>Helicobacteraceae</taxon>
        <taxon>Helicobacter</taxon>
    </lineage>
</organism>
<dbReference type="RefSeq" id="WP_006564813.1">
    <property type="nucleotide sequence ID" value="NZ_AP019774.1"/>
</dbReference>
<dbReference type="InterPro" id="IPR051790">
    <property type="entry name" value="Cytochrome_c-biogenesis_DsbD"/>
</dbReference>